<dbReference type="InterPro" id="IPR039842">
    <property type="entry name" value="TBC1D7"/>
</dbReference>
<dbReference type="Gene3D" id="1.10.8.680">
    <property type="entry name" value="Ypt/Rab-GAP domain of gyp1p, domain 2"/>
    <property type="match status" value="1"/>
</dbReference>
<evidence type="ECO:0000313" key="12">
    <source>
        <dbReference type="EMBL" id="BFF91161.1"/>
    </source>
</evidence>
<evidence type="ECO:0000256" key="3">
    <source>
        <dbReference type="ARBA" id="ARBA00004656"/>
    </source>
</evidence>
<feature type="domain" description="Rab-GAP TBC" evidence="11">
    <location>
        <begin position="49"/>
        <end position="240"/>
    </location>
</feature>
<dbReference type="PANTHER" id="PTHR13530">
    <property type="entry name" value="TBC1 DOMAIN FAMILY MEMBER 7"/>
    <property type="match status" value="1"/>
</dbReference>
<dbReference type="AlphaFoldDB" id="A0AAU9F309"/>
<name>A0AAU9F309_DROMD</name>
<keyword evidence="9" id="KW-0968">Cytoplasmic vesicle</keyword>
<accession>A0AAU9F309</accession>
<dbReference type="InterPro" id="IPR035969">
    <property type="entry name" value="Rab-GAP_TBC_sf"/>
</dbReference>
<evidence type="ECO:0000256" key="2">
    <source>
        <dbReference type="ARBA" id="ARBA00004541"/>
    </source>
</evidence>
<evidence type="ECO:0000256" key="9">
    <source>
        <dbReference type="ARBA" id="ARBA00023329"/>
    </source>
</evidence>
<dbReference type="Proteomes" id="UP001500889">
    <property type="component" value="Chromosome O"/>
</dbReference>
<reference evidence="12 13" key="1">
    <citation type="submission" date="2024-02" db="EMBL/GenBank/DDBJ databases">
        <title>A chromosome-level genome assembly of Drosophila madeirensis, a fruit fly species endemic to Madeira island.</title>
        <authorList>
            <person name="Tomihara K."/>
            <person name="Llopart A."/>
            <person name="Yamamoto D."/>
        </authorList>
    </citation>
    <scope>NUCLEOTIDE SEQUENCE [LARGE SCALE GENOMIC DNA]</scope>
    <source>
        <strain evidence="12 13">RF1</strain>
    </source>
</reference>
<keyword evidence="7" id="KW-0472">Membrane</keyword>
<evidence type="ECO:0000256" key="4">
    <source>
        <dbReference type="ARBA" id="ARBA00015455"/>
    </source>
</evidence>
<evidence type="ECO:0000256" key="7">
    <source>
        <dbReference type="ARBA" id="ARBA00023136"/>
    </source>
</evidence>
<dbReference type="GO" id="GO:0005765">
    <property type="term" value="C:lysosomal membrane"/>
    <property type="evidence" value="ECO:0007669"/>
    <property type="project" value="UniProtKB-SubCell"/>
</dbReference>
<dbReference type="GO" id="GO:0005829">
    <property type="term" value="C:cytosol"/>
    <property type="evidence" value="ECO:0007669"/>
    <property type="project" value="UniProtKB-SubCell"/>
</dbReference>
<dbReference type="GO" id="GO:0005096">
    <property type="term" value="F:GTPase activator activity"/>
    <property type="evidence" value="ECO:0007669"/>
    <property type="project" value="UniProtKB-KW"/>
</dbReference>
<evidence type="ECO:0000256" key="1">
    <source>
        <dbReference type="ARBA" id="ARBA00004514"/>
    </source>
</evidence>
<evidence type="ECO:0000256" key="8">
    <source>
        <dbReference type="ARBA" id="ARBA00023228"/>
    </source>
</evidence>
<evidence type="ECO:0000259" key="11">
    <source>
        <dbReference type="PROSITE" id="PS50086"/>
    </source>
</evidence>
<dbReference type="EMBL" id="AP029263">
    <property type="protein sequence ID" value="BFF91161.1"/>
    <property type="molecule type" value="Genomic_DNA"/>
</dbReference>
<protein>
    <recommendedName>
        <fullName evidence="4">TBC1 domain family member 7</fullName>
    </recommendedName>
</protein>
<comment type="subcellular location">
    <subcellularLocation>
        <location evidence="1">Cytoplasm</location>
        <location evidence="1">Cytosol</location>
    </subcellularLocation>
    <subcellularLocation>
        <location evidence="2">Cytoplasmic vesicle</location>
    </subcellularLocation>
    <subcellularLocation>
        <location evidence="3">Lysosome membrane</location>
    </subcellularLocation>
</comment>
<dbReference type="GO" id="GO:0032007">
    <property type="term" value="P:negative regulation of TOR signaling"/>
    <property type="evidence" value="ECO:0007669"/>
    <property type="project" value="TreeGrafter"/>
</dbReference>
<evidence type="ECO:0000256" key="6">
    <source>
        <dbReference type="ARBA" id="ARBA00022490"/>
    </source>
</evidence>
<dbReference type="InterPro" id="IPR043039">
    <property type="entry name" value="TBC1D7_dom2"/>
</dbReference>
<organism evidence="12 13">
    <name type="scientific">Drosophila madeirensis</name>
    <name type="common">Fruit fly</name>
    <dbReference type="NCBI Taxonomy" id="30013"/>
    <lineage>
        <taxon>Eukaryota</taxon>
        <taxon>Metazoa</taxon>
        <taxon>Ecdysozoa</taxon>
        <taxon>Arthropoda</taxon>
        <taxon>Hexapoda</taxon>
        <taxon>Insecta</taxon>
        <taxon>Pterygota</taxon>
        <taxon>Neoptera</taxon>
        <taxon>Endopterygota</taxon>
        <taxon>Diptera</taxon>
        <taxon>Brachycera</taxon>
        <taxon>Muscomorpha</taxon>
        <taxon>Ephydroidea</taxon>
        <taxon>Drosophilidae</taxon>
        <taxon>Drosophila</taxon>
        <taxon>Sophophora</taxon>
    </lineage>
</organism>
<keyword evidence="8" id="KW-0458">Lysosome</keyword>
<keyword evidence="13" id="KW-1185">Reference proteome</keyword>
<evidence type="ECO:0000256" key="10">
    <source>
        <dbReference type="ARBA" id="ARBA00046045"/>
    </source>
</evidence>
<dbReference type="Gene3D" id="1.10.472.80">
    <property type="entry name" value="Ypt/Rab-GAP domain of gyp1p, domain 3"/>
    <property type="match status" value="1"/>
</dbReference>
<evidence type="ECO:0000256" key="5">
    <source>
        <dbReference type="ARBA" id="ARBA00022468"/>
    </source>
</evidence>
<dbReference type="PANTHER" id="PTHR13530:SF3">
    <property type="entry name" value="TBC1 DOMAIN FAMILY MEMBER 7"/>
    <property type="match status" value="1"/>
</dbReference>
<comment type="function">
    <text evidence="10">Non-catalytic component of the TSC-TBC complex, a multiprotein complex that acts as a negative regulator of the canonical mTORC1 complex, an evolutionarily conserved central nutrient sensor that stimulates anabolic reactions and macromolecule biosynthesis to promote cellular biomass generation and growth. The TSC-TBC complex acts as a GTPase-activating protein (GAP) for the small GTPase RHEB, a direct activator of the protein kinase activity of mTORC1. In absence of nutrients, the TSC-TBC complex inhibits mTORC1, thereby preventing phosphorylation of ribosomal protein S6 kinase (RPS6KB1 and RPS6KB2) and EIF4EBP1 (4E-BP1) by the mTORC1 signaling. The TSC-TBC complex is inactivated in response to nutrients, relieving inhibition of mTORC1.</text>
</comment>
<evidence type="ECO:0000313" key="13">
    <source>
        <dbReference type="Proteomes" id="UP001500889"/>
    </source>
</evidence>
<keyword evidence="5" id="KW-0343">GTPase activation</keyword>
<sequence>MNADERNFRSSYYEKCLINSVEENKSLNKLLEDDIRNLNKLKQFCMNYTVPNVHRNYLWSLVMGILPLHKSSTDYIRDQRREVYEDLLRAVSVLRCVQKKELVEHTKKELVEHTMHTMWLLETNRLWQGNANATLQADDTHFIEIVRALLQIFTNDVETYWIAKGFYNYTRELKKECPKLKEQTQILLKREDLALFNRLEQLGLFESSSVLLDNWYITCFAGVICETVLVKIWDKVCGGSRKIVVFLFVELVKDIRYLILKQSSLAEVKRLIETVEDPDGVIVNKAIKSLQINNSEVDYTH</sequence>
<dbReference type="PROSITE" id="PS50086">
    <property type="entry name" value="TBC_RABGAP"/>
    <property type="match status" value="1"/>
</dbReference>
<dbReference type="Gene3D" id="1.10.10.750">
    <property type="entry name" value="Ypt/Rab-GAP domain of gyp1p, domain 1"/>
    <property type="match status" value="1"/>
</dbReference>
<gene>
    <name evidence="12" type="ORF">DMAD_09506</name>
</gene>
<dbReference type="SUPFAM" id="SSF47923">
    <property type="entry name" value="Ypt/Rab-GAP domain of gyp1p"/>
    <property type="match status" value="1"/>
</dbReference>
<keyword evidence="6" id="KW-0963">Cytoplasm</keyword>
<dbReference type="InterPro" id="IPR000195">
    <property type="entry name" value="Rab-GAP-TBC_dom"/>
</dbReference>
<proteinExistence type="predicted"/>
<dbReference type="GO" id="GO:0031410">
    <property type="term" value="C:cytoplasmic vesicle"/>
    <property type="evidence" value="ECO:0007669"/>
    <property type="project" value="UniProtKB-SubCell"/>
</dbReference>